<sequence length="343" mass="35935">MDGQWGINAISEITLSAEGIELSQLGLTAADDPIQLTGGILDEAAVTIGKDATSNAIVLKTLAGRFSGVNTAGALAVSQGSAQFEKRGDIIQITDGQALYQGQTITAEGQVLTALSGEKTLDFAVNMPAGNPAVLLPGLQSSGDLAAQGRVTGSVLSPVLSGNFTLDSLHFGDMIVNGINGTFSYTRQTLRLLTAEGTTIGGSIAASGDIYPDSQQFNLSISGNGLDSSLFTKKDVNGPLSLEGMATGSAAAAMLQGNFTIYDGKAYGISFQTLTGNFMKQGSAEAEVSNLAVKTDLGVFYPEQLNQSVMDKLHERNLPITRAEVKEKVTEKVREKMLEKLFR</sequence>
<evidence type="ECO:0000313" key="1">
    <source>
        <dbReference type="EMBL" id="MPM45290.1"/>
    </source>
</evidence>
<reference evidence="1" key="1">
    <citation type="submission" date="2019-08" db="EMBL/GenBank/DDBJ databases">
        <authorList>
            <person name="Kucharzyk K."/>
            <person name="Murdoch R.W."/>
            <person name="Higgins S."/>
            <person name="Loffler F."/>
        </authorList>
    </citation>
    <scope>NUCLEOTIDE SEQUENCE</scope>
</reference>
<evidence type="ECO:0008006" key="2">
    <source>
        <dbReference type="Google" id="ProtNLM"/>
    </source>
</evidence>
<name>A0A644ZWE4_9ZZZZ</name>
<organism evidence="1">
    <name type="scientific">bioreactor metagenome</name>
    <dbReference type="NCBI Taxonomy" id="1076179"/>
    <lineage>
        <taxon>unclassified sequences</taxon>
        <taxon>metagenomes</taxon>
        <taxon>ecological metagenomes</taxon>
    </lineage>
</organism>
<comment type="caution">
    <text evidence="1">The sequence shown here is derived from an EMBL/GenBank/DDBJ whole genome shotgun (WGS) entry which is preliminary data.</text>
</comment>
<gene>
    <name evidence="1" type="ORF">SDC9_91976</name>
</gene>
<proteinExistence type="predicted"/>
<accession>A0A644ZWE4</accession>
<dbReference type="EMBL" id="VSSQ01010817">
    <property type="protein sequence ID" value="MPM45290.1"/>
    <property type="molecule type" value="Genomic_DNA"/>
</dbReference>
<dbReference type="AlphaFoldDB" id="A0A644ZWE4"/>
<protein>
    <recommendedName>
        <fullName evidence="2">AsmA-like C-terminal domain-containing protein</fullName>
    </recommendedName>
</protein>